<name>A0ABW9ZK50_9HYPH</name>
<keyword evidence="2" id="KW-1185">Reference proteome</keyword>
<gene>
    <name evidence="1" type="ORF">GWI71_13455</name>
</gene>
<evidence type="ECO:0000313" key="1">
    <source>
        <dbReference type="EMBL" id="NBN64696.1"/>
    </source>
</evidence>
<evidence type="ECO:0000313" key="2">
    <source>
        <dbReference type="Proteomes" id="UP000541347"/>
    </source>
</evidence>
<protein>
    <submittedName>
        <fullName evidence="1">DUF1186 domain-containing protein</fullName>
    </submittedName>
</protein>
<accession>A0ABW9ZK50</accession>
<organism evidence="1 2">
    <name type="scientific">Pannonibacter tanglangensis</name>
    <dbReference type="NCBI Taxonomy" id="2750084"/>
    <lineage>
        <taxon>Bacteria</taxon>
        <taxon>Pseudomonadati</taxon>
        <taxon>Pseudomonadota</taxon>
        <taxon>Alphaproteobacteria</taxon>
        <taxon>Hyphomicrobiales</taxon>
        <taxon>Stappiaceae</taxon>
        <taxon>Pannonibacter</taxon>
    </lineage>
</organism>
<dbReference type="EMBL" id="JAABLP010000003">
    <property type="protein sequence ID" value="NBN64696.1"/>
    <property type="molecule type" value="Genomic_DNA"/>
</dbReference>
<dbReference type="RefSeq" id="WP_161676648.1">
    <property type="nucleotide sequence ID" value="NZ_JAABLP010000003.1"/>
</dbReference>
<comment type="caution">
    <text evidence="1">The sequence shown here is derived from an EMBL/GenBank/DDBJ whole genome shotgun (WGS) entry which is preliminary data.</text>
</comment>
<sequence>MTALDAASLIDAFTAGEGFPEAAIAACLATPDAARPGLMAIVEDRANGGTGALSQHDTKGDACFVALHILAEQRATEAFQPLLRLLQSETQDLESLFGDAMTETMGPILIALNPGDFAALEAGIANRAADAFARDAMMVAWAHGVLAGAVSREHARGFLASFPDKVRPEPDSFLWGTYVAIAGDLGFADLAPVIDPLFTSGAIAMDEGGFRPADPEDFGHHLKAARLGAENEANHAAWLASNRFYPFEHTLDTLRDWSWDGDEAEWEEVPFLAAAEDETPFEKD</sequence>
<dbReference type="Proteomes" id="UP000541347">
    <property type="component" value="Unassembled WGS sequence"/>
</dbReference>
<dbReference type="InterPro" id="IPR010602">
    <property type="entry name" value="DUF1186"/>
</dbReference>
<reference evidence="1 2" key="1">
    <citation type="submission" date="2020-01" db="EMBL/GenBank/DDBJ databases">
        <authorList>
            <person name="Peng S.Y."/>
            <person name="Li J."/>
            <person name="Wang M."/>
            <person name="Wang L."/>
            <person name="Wang C.Q."/>
            <person name="Wang J.R."/>
        </authorList>
    </citation>
    <scope>NUCLEOTIDE SEQUENCE [LARGE SCALE GENOMIC DNA]</scope>
    <source>
        <strain evidence="1 2">XCT-34</strain>
    </source>
</reference>
<dbReference type="Pfam" id="PF06685">
    <property type="entry name" value="DUF1186"/>
    <property type="match status" value="1"/>
</dbReference>
<proteinExistence type="predicted"/>